<dbReference type="PANTHER" id="PTHR38342:SF2">
    <property type="entry name" value="INNER MEMBRANE OR EXPORTED"/>
    <property type="match status" value="1"/>
</dbReference>
<keyword evidence="3" id="KW-1185">Reference proteome</keyword>
<dbReference type="KEGG" id="hmi:soil367_00505"/>
<reference evidence="2 3" key="1">
    <citation type="submission" date="2018-07" db="EMBL/GenBank/DDBJ databases">
        <title>Marsedoiliclastica nanhaica gen. nov. sp. nov., a novel marine hydrocarbonoclastic bacterium isolated from an in-situ enriched hydrocarbon-degrading consortium in deep-sea sediment.</title>
        <authorList>
            <person name="Dong C."/>
            <person name="Ma T."/>
            <person name="Liu R."/>
            <person name="Shao Z."/>
        </authorList>
    </citation>
    <scope>NUCLEOTIDE SEQUENCE [LARGE SCALE GENOMIC DNA]</scope>
    <source>
        <strain evidence="3">soil36-7</strain>
    </source>
</reference>
<name>A0A4P7XFP6_9ALTE</name>
<accession>A0A4P7XFP6</accession>
<evidence type="ECO:0000259" key="1">
    <source>
        <dbReference type="Pfam" id="PF03625"/>
    </source>
</evidence>
<dbReference type="SUPFAM" id="SSF103247">
    <property type="entry name" value="TT1751-like"/>
    <property type="match status" value="1"/>
</dbReference>
<dbReference type="CDD" id="cd14797">
    <property type="entry name" value="DUF302"/>
    <property type="match status" value="1"/>
</dbReference>
<dbReference type="OrthoDB" id="9799367at2"/>
<dbReference type="InterPro" id="IPR035923">
    <property type="entry name" value="TT1751-like_sf"/>
</dbReference>
<protein>
    <submittedName>
        <fullName evidence="2">DUF302 domain-containing protein</fullName>
    </submittedName>
</protein>
<sequence length="159" mass="17613">MNLILNGRWLLAMICLLCAGAGYADNRYIESIASEKSYADTVIALRNAINAGNAKIFQEVDHRNNAVGTDVKLVPSRVFIFGNPKVGARLMECAPLAAVELPLRMLIREDSQTQTRLYWVKASTLLERYEDSPSDECRVLADRIDSHLEDLASTAAKAE</sequence>
<evidence type="ECO:0000313" key="3">
    <source>
        <dbReference type="Proteomes" id="UP000298049"/>
    </source>
</evidence>
<dbReference type="Pfam" id="PF03625">
    <property type="entry name" value="DUF302"/>
    <property type="match status" value="1"/>
</dbReference>
<dbReference type="InterPro" id="IPR005180">
    <property type="entry name" value="DUF302"/>
</dbReference>
<dbReference type="AlphaFoldDB" id="A0A4P7XFP6"/>
<dbReference type="Proteomes" id="UP000298049">
    <property type="component" value="Chromosome"/>
</dbReference>
<dbReference type="EMBL" id="CP031093">
    <property type="protein sequence ID" value="QCF24557.1"/>
    <property type="molecule type" value="Genomic_DNA"/>
</dbReference>
<dbReference type="PANTHER" id="PTHR38342">
    <property type="entry name" value="SLR5037 PROTEIN"/>
    <property type="match status" value="1"/>
</dbReference>
<organism evidence="2 3">
    <name type="scientific">Hydrocarboniclastica marina</name>
    <dbReference type="NCBI Taxonomy" id="2259620"/>
    <lineage>
        <taxon>Bacteria</taxon>
        <taxon>Pseudomonadati</taxon>
        <taxon>Pseudomonadota</taxon>
        <taxon>Gammaproteobacteria</taxon>
        <taxon>Alteromonadales</taxon>
        <taxon>Alteromonadaceae</taxon>
        <taxon>Hydrocarboniclastica</taxon>
    </lineage>
</organism>
<evidence type="ECO:0000313" key="2">
    <source>
        <dbReference type="EMBL" id="QCF24557.1"/>
    </source>
</evidence>
<feature type="domain" description="DUF302" evidence="1">
    <location>
        <begin position="60"/>
        <end position="120"/>
    </location>
</feature>
<proteinExistence type="predicted"/>
<dbReference type="Gene3D" id="3.30.310.70">
    <property type="entry name" value="TT1751-like domain"/>
    <property type="match status" value="1"/>
</dbReference>
<gene>
    <name evidence="2" type="ORF">soil367_00505</name>
</gene>
<dbReference type="RefSeq" id="WP_136545881.1">
    <property type="nucleotide sequence ID" value="NZ_CP031093.1"/>
</dbReference>